<evidence type="ECO:0000313" key="1">
    <source>
        <dbReference type="EMBL" id="CAG9610436.1"/>
    </source>
</evidence>
<organism evidence="1 2">
    <name type="scientific">Pseudoneobacillus rhizosphaerae</name>
    <dbReference type="NCBI Taxonomy" id="2880968"/>
    <lineage>
        <taxon>Bacteria</taxon>
        <taxon>Bacillati</taxon>
        <taxon>Bacillota</taxon>
        <taxon>Bacilli</taxon>
        <taxon>Bacillales</taxon>
        <taxon>Bacillaceae</taxon>
        <taxon>Pseudoneobacillus</taxon>
    </lineage>
</organism>
<name>A0A9C7GDK0_9BACI</name>
<protein>
    <recommendedName>
        <fullName evidence="3">Gfo/Idh/MocA family oxidoreductase</fullName>
    </recommendedName>
</protein>
<dbReference type="Proteomes" id="UP000789845">
    <property type="component" value="Unassembled WGS sequence"/>
</dbReference>
<gene>
    <name evidence="1" type="ORF">NEOCIP111885_04210</name>
</gene>
<dbReference type="EMBL" id="CAKJTG010000036">
    <property type="protein sequence ID" value="CAG9610436.1"/>
    <property type="molecule type" value="Genomic_DNA"/>
</dbReference>
<evidence type="ECO:0000313" key="2">
    <source>
        <dbReference type="Proteomes" id="UP000789845"/>
    </source>
</evidence>
<evidence type="ECO:0008006" key="3">
    <source>
        <dbReference type="Google" id="ProtNLM"/>
    </source>
</evidence>
<proteinExistence type="predicted"/>
<dbReference type="AlphaFoldDB" id="A0A9C7GDK0"/>
<comment type="caution">
    <text evidence="1">The sequence shown here is derived from an EMBL/GenBank/DDBJ whole genome shotgun (WGS) entry which is preliminary data.</text>
</comment>
<reference evidence="1" key="1">
    <citation type="submission" date="2021-10" db="EMBL/GenBank/DDBJ databases">
        <authorList>
            <person name="Criscuolo A."/>
        </authorList>
    </citation>
    <scope>NUCLEOTIDE SEQUENCE</scope>
    <source>
        <strain evidence="1">CIP111885</strain>
    </source>
</reference>
<accession>A0A9C7GDK0</accession>
<keyword evidence="2" id="KW-1185">Reference proteome</keyword>
<dbReference type="RefSeq" id="WP_230498802.1">
    <property type="nucleotide sequence ID" value="NZ_CAKJTG010000036.1"/>
</dbReference>
<sequence length="45" mass="4802">MKIVRIGIHGLGVQGSYYADLIPEGKVNNLKLGAICTSNSEKEAI</sequence>